<proteinExistence type="predicted"/>
<comment type="caution">
    <text evidence="3">The sequence shown here is derived from an EMBL/GenBank/DDBJ whole genome shotgun (WGS) entry which is preliminary data.</text>
</comment>
<evidence type="ECO:0000313" key="3">
    <source>
        <dbReference type="EMBL" id="RKU48503.1"/>
    </source>
</evidence>
<dbReference type="EMBL" id="QVQW01000004">
    <property type="protein sequence ID" value="RKU48503.1"/>
    <property type="molecule type" value="Genomic_DNA"/>
</dbReference>
<gene>
    <name evidence="3" type="ORF">DL546_005928</name>
</gene>
<feature type="region of interest" description="Disordered" evidence="1">
    <location>
        <begin position="21"/>
        <end position="40"/>
    </location>
</feature>
<keyword evidence="2" id="KW-0812">Transmembrane</keyword>
<organism evidence="3 4">
    <name type="scientific">Coniochaeta pulveracea</name>
    <dbReference type="NCBI Taxonomy" id="177199"/>
    <lineage>
        <taxon>Eukaryota</taxon>
        <taxon>Fungi</taxon>
        <taxon>Dikarya</taxon>
        <taxon>Ascomycota</taxon>
        <taxon>Pezizomycotina</taxon>
        <taxon>Sordariomycetes</taxon>
        <taxon>Sordariomycetidae</taxon>
        <taxon>Coniochaetales</taxon>
        <taxon>Coniochaetaceae</taxon>
        <taxon>Coniochaeta</taxon>
    </lineage>
</organism>
<keyword evidence="2" id="KW-1133">Transmembrane helix</keyword>
<protein>
    <submittedName>
        <fullName evidence="3">Uncharacterized protein</fullName>
    </submittedName>
</protein>
<sequence>MADQPPRYEYTKFNEAYEHDTALPMDDHQNSPGEDSALSHEDPQDRLFVASIFLVGVAALTGCVWWFLV</sequence>
<name>A0A420YKT1_9PEZI</name>
<dbReference type="Proteomes" id="UP000275385">
    <property type="component" value="Unassembled WGS sequence"/>
</dbReference>
<dbReference type="AlphaFoldDB" id="A0A420YKT1"/>
<accession>A0A420YKT1</accession>
<keyword evidence="2" id="KW-0472">Membrane</keyword>
<evidence type="ECO:0000313" key="4">
    <source>
        <dbReference type="Proteomes" id="UP000275385"/>
    </source>
</evidence>
<keyword evidence="4" id="KW-1185">Reference proteome</keyword>
<evidence type="ECO:0000256" key="1">
    <source>
        <dbReference type="SAM" id="MobiDB-lite"/>
    </source>
</evidence>
<feature type="transmembrane region" description="Helical" evidence="2">
    <location>
        <begin position="47"/>
        <end position="68"/>
    </location>
</feature>
<reference evidence="3 4" key="1">
    <citation type="submission" date="2018-08" db="EMBL/GenBank/DDBJ databases">
        <title>Draft genome of the lignicolous fungus Coniochaeta pulveracea.</title>
        <authorList>
            <person name="Borstlap C.J."/>
            <person name="De Witt R.N."/>
            <person name="Botha A."/>
            <person name="Volschenk H."/>
        </authorList>
    </citation>
    <scope>NUCLEOTIDE SEQUENCE [LARGE SCALE GENOMIC DNA]</scope>
    <source>
        <strain evidence="3 4">CAB683</strain>
    </source>
</reference>
<evidence type="ECO:0000256" key="2">
    <source>
        <dbReference type="SAM" id="Phobius"/>
    </source>
</evidence>